<dbReference type="InterPro" id="IPR044841">
    <property type="entry name" value="LUX/BOA-like"/>
</dbReference>
<dbReference type="SUPFAM" id="SSF46689">
    <property type="entry name" value="Homeodomain-like"/>
    <property type="match status" value="1"/>
</dbReference>
<dbReference type="GO" id="GO:0003700">
    <property type="term" value="F:DNA-binding transcription factor activity"/>
    <property type="evidence" value="ECO:0007669"/>
    <property type="project" value="InterPro"/>
</dbReference>
<evidence type="ECO:0000256" key="2">
    <source>
        <dbReference type="ARBA" id="ARBA00023163"/>
    </source>
</evidence>
<dbReference type="InterPro" id="IPR006447">
    <property type="entry name" value="Myb_dom_plants"/>
</dbReference>
<protein>
    <submittedName>
        <fullName evidence="5">Transcription factor PCL1</fullName>
    </submittedName>
</protein>
<dbReference type="InterPro" id="IPR009057">
    <property type="entry name" value="Homeodomain-like_sf"/>
</dbReference>
<feature type="region of interest" description="Disordered" evidence="4">
    <location>
        <begin position="131"/>
        <end position="151"/>
    </location>
</feature>
<keyword evidence="2" id="KW-0804">Transcription</keyword>
<dbReference type="GO" id="GO:0005634">
    <property type="term" value="C:nucleus"/>
    <property type="evidence" value="ECO:0007669"/>
    <property type="project" value="TreeGrafter"/>
</dbReference>
<name>A0A8J6AYI2_9EUKA</name>
<dbReference type="NCBIfam" id="TIGR01557">
    <property type="entry name" value="myb_SHAQKYF"/>
    <property type="match status" value="1"/>
</dbReference>
<dbReference type="AlphaFoldDB" id="A0A8J6AYI2"/>
<accession>A0A8J6AYI2</accession>
<evidence type="ECO:0000256" key="4">
    <source>
        <dbReference type="SAM" id="MobiDB-lite"/>
    </source>
</evidence>
<comment type="caution">
    <text evidence="5">The sequence shown here is derived from an EMBL/GenBank/DDBJ whole genome shotgun (WGS) entry which is preliminary data.</text>
</comment>
<keyword evidence="6" id="KW-1185">Reference proteome</keyword>
<keyword evidence="3" id="KW-0539">Nucleus</keyword>
<gene>
    <name evidence="5" type="ORF">J8273_3116</name>
</gene>
<dbReference type="Proteomes" id="UP000717585">
    <property type="component" value="Unassembled WGS sequence"/>
</dbReference>
<dbReference type="GO" id="GO:0003677">
    <property type="term" value="F:DNA binding"/>
    <property type="evidence" value="ECO:0007669"/>
    <property type="project" value="InterPro"/>
</dbReference>
<keyword evidence="1" id="KW-0805">Transcription regulation</keyword>
<reference evidence="5" key="1">
    <citation type="submission" date="2021-05" db="EMBL/GenBank/DDBJ databases">
        <title>A free-living protist that lacks canonical eukaryotic 1 DNA replication and segregation systems.</title>
        <authorList>
            <person name="Salas-Leiva D.E."/>
            <person name="Tromer E.C."/>
            <person name="Curtis B.A."/>
            <person name="Jerlstrom-Hultqvist J."/>
            <person name="Kolisko M."/>
            <person name="Yi Z."/>
            <person name="Salas-Leiva J.S."/>
            <person name="Gallot-Lavallee L."/>
            <person name="Kops G.J.P.L."/>
            <person name="Archibald J.M."/>
            <person name="Simpson A.G.B."/>
            <person name="Roger A.J."/>
        </authorList>
    </citation>
    <scope>NUCLEOTIDE SEQUENCE</scope>
    <source>
        <strain evidence="5">BICM</strain>
    </source>
</reference>
<evidence type="ECO:0000256" key="1">
    <source>
        <dbReference type="ARBA" id="ARBA00023015"/>
    </source>
</evidence>
<evidence type="ECO:0000313" key="5">
    <source>
        <dbReference type="EMBL" id="KAG9395540.1"/>
    </source>
</evidence>
<evidence type="ECO:0000313" key="6">
    <source>
        <dbReference type="Proteomes" id="UP000717585"/>
    </source>
</evidence>
<evidence type="ECO:0000256" key="3">
    <source>
        <dbReference type="ARBA" id="ARBA00023242"/>
    </source>
</evidence>
<dbReference type="PANTHER" id="PTHR31442:SF29">
    <property type="entry name" value="HOMEODOMAIN-LIKE SUPERFAMILY PROTEIN"/>
    <property type="match status" value="1"/>
</dbReference>
<dbReference type="PANTHER" id="PTHR31442">
    <property type="entry name" value="HOMEODOMAIN-LIKE SUPERFAMILY PROTEIN-RELATED"/>
    <property type="match status" value="1"/>
</dbReference>
<organism evidence="5 6">
    <name type="scientific">Carpediemonas membranifera</name>
    <dbReference type="NCBI Taxonomy" id="201153"/>
    <lineage>
        <taxon>Eukaryota</taxon>
        <taxon>Metamonada</taxon>
        <taxon>Carpediemonas-like organisms</taxon>
        <taxon>Carpediemonas</taxon>
    </lineage>
</organism>
<dbReference type="EMBL" id="JAHDYR010000011">
    <property type="protein sequence ID" value="KAG9395540.1"/>
    <property type="molecule type" value="Genomic_DNA"/>
</dbReference>
<proteinExistence type="predicted"/>
<sequence>MNEQAFYVAAQLKALTQPTVKPRFRWTSAHHKTFADIVIRLGIKSARPRHILAEMQKVFPESSISRDNVSSHLQKYRQYALKSLRLEAHQLSDAHGEIMRRLEAAGKHMVPDIAAMMKESTPQTVQVIINTDSPPRSRSVSNSHAGSPLVSCTQSPVTEWNRFMPKTVVPVVRDPDREW</sequence>
<dbReference type="Gene3D" id="1.10.10.60">
    <property type="entry name" value="Homeodomain-like"/>
    <property type="match status" value="1"/>
</dbReference>